<evidence type="ECO:0000313" key="3">
    <source>
        <dbReference type="EMBL" id="MBF4694861.1"/>
    </source>
</evidence>
<proteinExistence type="predicted"/>
<evidence type="ECO:0000256" key="2">
    <source>
        <dbReference type="SAM" id="Phobius"/>
    </source>
</evidence>
<keyword evidence="2" id="KW-0472">Membrane</keyword>
<dbReference type="Proteomes" id="UP000614200">
    <property type="component" value="Unassembled WGS sequence"/>
</dbReference>
<reference evidence="3 4" key="1">
    <citation type="submission" date="2020-11" db="EMBL/GenBank/DDBJ databases">
        <title>Fusibacter basophilias sp. nov.</title>
        <authorList>
            <person name="Qiu D."/>
        </authorList>
    </citation>
    <scope>NUCLEOTIDE SEQUENCE [LARGE SCALE GENOMIC DNA]</scope>
    <source>
        <strain evidence="3 4">Q10-2</strain>
    </source>
</reference>
<keyword evidence="2" id="KW-1133">Transmembrane helix</keyword>
<dbReference type="EMBL" id="JADKNH010000011">
    <property type="protein sequence ID" value="MBF4694861.1"/>
    <property type="molecule type" value="Genomic_DNA"/>
</dbReference>
<sequence>MESRNREKEIKLYVIIIAITAFGLGLSNAVMSNYFKDAYQVDAFKRGLIEFPREIPGIISVFVIAMLSFISDIKIAMIAQLLSFVGIMVLGFITPSFNIMLLFIFINSLGMHLFFPLQDSIGMDLAGQEGLGKKMGRFKGVFTAFQMLSAVLVFVGFKTGFFTFTSERKWIFILAGFLFLCVFILLFFLERSVNVTGHTPQKLNFTLRKEYKYYYYLVILFGVQKQIMMVYGPWVLIDLLGKKADTLALIGIVGAFIGIFFMTYLGKWIDQFGIKKMLYVDALSFIGVYAIYGFLSAGYVNGSIKTSGIGVLLAYGILIIDRMSTQMGLIRTLYLKSISKDKNDITHTLTLGQSLDHFVSIICAILGGVIWVNFGPQYIFFLAAFISLGNLYIAVKVKIPTTVD</sequence>
<feature type="transmembrane region" description="Helical" evidence="2">
    <location>
        <begin position="12"/>
        <end position="31"/>
    </location>
</feature>
<dbReference type="RefSeq" id="WP_194703101.1">
    <property type="nucleotide sequence ID" value="NZ_JADKNH010000011.1"/>
</dbReference>
<feature type="transmembrane region" description="Helical" evidence="2">
    <location>
        <begin position="355"/>
        <end position="372"/>
    </location>
</feature>
<dbReference type="InterPro" id="IPR011701">
    <property type="entry name" value="MFS"/>
</dbReference>
<comment type="subcellular location">
    <subcellularLocation>
        <location evidence="1">Cell membrane</location>
        <topology evidence="1">Multi-pass membrane protein</topology>
    </subcellularLocation>
</comment>
<feature type="transmembrane region" description="Helical" evidence="2">
    <location>
        <begin position="278"/>
        <end position="300"/>
    </location>
</feature>
<accession>A0ABR9ZY31</accession>
<feature type="transmembrane region" description="Helical" evidence="2">
    <location>
        <begin position="51"/>
        <end position="70"/>
    </location>
</feature>
<dbReference type="Pfam" id="PF07690">
    <property type="entry name" value="MFS_1"/>
    <property type="match status" value="1"/>
</dbReference>
<keyword evidence="4" id="KW-1185">Reference proteome</keyword>
<comment type="caution">
    <text evidence="3">The sequence shown here is derived from an EMBL/GenBank/DDBJ whole genome shotgun (WGS) entry which is preliminary data.</text>
</comment>
<feature type="transmembrane region" description="Helical" evidence="2">
    <location>
        <begin position="378"/>
        <end position="395"/>
    </location>
</feature>
<dbReference type="SUPFAM" id="SSF103473">
    <property type="entry name" value="MFS general substrate transporter"/>
    <property type="match status" value="1"/>
</dbReference>
<evidence type="ECO:0000256" key="1">
    <source>
        <dbReference type="ARBA" id="ARBA00004651"/>
    </source>
</evidence>
<name>A0ABR9ZY31_9FIRM</name>
<dbReference type="InterPro" id="IPR036259">
    <property type="entry name" value="MFS_trans_sf"/>
</dbReference>
<keyword evidence="2" id="KW-0812">Transmembrane</keyword>
<gene>
    <name evidence="3" type="ORF">ISU02_17310</name>
</gene>
<feature type="transmembrane region" description="Helical" evidence="2">
    <location>
        <begin position="169"/>
        <end position="189"/>
    </location>
</feature>
<organism evidence="3 4">
    <name type="scientific">Fusibacter ferrireducens</name>
    <dbReference type="NCBI Taxonomy" id="2785058"/>
    <lineage>
        <taxon>Bacteria</taxon>
        <taxon>Bacillati</taxon>
        <taxon>Bacillota</taxon>
        <taxon>Clostridia</taxon>
        <taxon>Eubacteriales</taxon>
        <taxon>Eubacteriales Family XII. Incertae Sedis</taxon>
        <taxon>Fusibacter</taxon>
    </lineage>
</organism>
<feature type="transmembrane region" description="Helical" evidence="2">
    <location>
        <begin position="312"/>
        <end position="334"/>
    </location>
</feature>
<feature type="transmembrane region" description="Helical" evidence="2">
    <location>
        <begin position="213"/>
        <end position="234"/>
    </location>
</feature>
<protein>
    <submittedName>
        <fullName evidence="3">MFS transporter</fullName>
    </submittedName>
</protein>
<dbReference type="Gene3D" id="1.20.1250.20">
    <property type="entry name" value="MFS general substrate transporter like domains"/>
    <property type="match status" value="2"/>
</dbReference>
<feature type="transmembrane region" description="Helical" evidence="2">
    <location>
        <begin position="246"/>
        <end position="266"/>
    </location>
</feature>
<evidence type="ECO:0000313" key="4">
    <source>
        <dbReference type="Proteomes" id="UP000614200"/>
    </source>
</evidence>
<feature type="transmembrane region" description="Helical" evidence="2">
    <location>
        <begin position="138"/>
        <end position="157"/>
    </location>
</feature>